<proteinExistence type="predicted"/>
<dbReference type="PANTHER" id="PTHR30349">
    <property type="entry name" value="PHAGE INTEGRASE-RELATED"/>
    <property type="match status" value="1"/>
</dbReference>
<dbReference type="InterPro" id="IPR050090">
    <property type="entry name" value="Tyrosine_recombinase_XerCD"/>
</dbReference>
<evidence type="ECO:0000256" key="1">
    <source>
        <dbReference type="ARBA" id="ARBA00023125"/>
    </source>
</evidence>
<dbReference type="SUPFAM" id="SSF56349">
    <property type="entry name" value="DNA breaking-rejoining enzymes"/>
    <property type="match status" value="1"/>
</dbReference>
<accession>K1SY36</accession>
<dbReference type="InterPro" id="IPR011010">
    <property type="entry name" value="DNA_brk_join_enz"/>
</dbReference>
<feature type="domain" description="Tyr recombinase" evidence="3">
    <location>
        <begin position="16"/>
        <end position="188"/>
    </location>
</feature>
<protein>
    <submittedName>
        <fullName evidence="4">Site-specific recombinase, phage integrase family</fullName>
    </submittedName>
</protein>
<comment type="caution">
    <text evidence="4">The sequence shown here is derived from an EMBL/GenBank/DDBJ whole genome shotgun (WGS) entry which is preliminary data.</text>
</comment>
<dbReference type="GO" id="GO:0003677">
    <property type="term" value="F:DNA binding"/>
    <property type="evidence" value="ECO:0007669"/>
    <property type="project" value="UniProtKB-KW"/>
</dbReference>
<dbReference type="AlphaFoldDB" id="K1SY36"/>
<dbReference type="GO" id="GO:0015074">
    <property type="term" value="P:DNA integration"/>
    <property type="evidence" value="ECO:0007669"/>
    <property type="project" value="InterPro"/>
</dbReference>
<reference evidence="4" key="1">
    <citation type="journal article" date="2013" name="Environ. Microbiol.">
        <title>Microbiota from the distal guts of lean and obese adolescents exhibit partial functional redundancy besides clear differences in community structure.</title>
        <authorList>
            <person name="Ferrer M."/>
            <person name="Ruiz A."/>
            <person name="Lanza F."/>
            <person name="Haange S.B."/>
            <person name="Oberbach A."/>
            <person name="Till H."/>
            <person name="Bargiela R."/>
            <person name="Campoy C."/>
            <person name="Segura M.T."/>
            <person name="Richter M."/>
            <person name="von Bergen M."/>
            <person name="Seifert J."/>
            <person name="Suarez A."/>
        </authorList>
    </citation>
    <scope>NUCLEOTIDE SEQUENCE</scope>
</reference>
<dbReference type="GO" id="GO:0006310">
    <property type="term" value="P:DNA recombination"/>
    <property type="evidence" value="ECO:0007669"/>
    <property type="project" value="UniProtKB-KW"/>
</dbReference>
<dbReference type="Gene3D" id="1.10.443.10">
    <property type="entry name" value="Intergrase catalytic core"/>
    <property type="match status" value="1"/>
</dbReference>
<keyword evidence="1" id="KW-0238">DNA-binding</keyword>
<evidence type="ECO:0000259" key="3">
    <source>
        <dbReference type="PROSITE" id="PS51898"/>
    </source>
</evidence>
<feature type="non-terminal residue" evidence="4">
    <location>
        <position position="1"/>
    </location>
</feature>
<name>K1SY36_9ZZZZ</name>
<dbReference type="InterPro" id="IPR002104">
    <property type="entry name" value="Integrase_catalytic"/>
</dbReference>
<dbReference type="Pfam" id="PF00589">
    <property type="entry name" value="Phage_integrase"/>
    <property type="match status" value="1"/>
</dbReference>
<gene>
    <name evidence="4" type="ORF">OBE_13201</name>
</gene>
<dbReference type="EMBL" id="AJWZ01009116">
    <property type="protein sequence ID" value="EKC52221.1"/>
    <property type="molecule type" value="Genomic_DNA"/>
</dbReference>
<keyword evidence="2" id="KW-0233">DNA recombination</keyword>
<dbReference type="PROSITE" id="PS51898">
    <property type="entry name" value="TYR_RECOMBINASE"/>
    <property type="match status" value="1"/>
</dbReference>
<evidence type="ECO:0000256" key="2">
    <source>
        <dbReference type="ARBA" id="ARBA00023172"/>
    </source>
</evidence>
<dbReference type="PANTHER" id="PTHR30349:SF41">
    <property type="entry name" value="INTEGRASE_RECOMBINASE PROTEIN MJ0367-RELATED"/>
    <property type="match status" value="1"/>
</dbReference>
<organism evidence="4">
    <name type="scientific">human gut metagenome</name>
    <dbReference type="NCBI Taxonomy" id="408170"/>
    <lineage>
        <taxon>unclassified sequences</taxon>
        <taxon>metagenomes</taxon>
        <taxon>organismal metagenomes</taxon>
    </lineage>
</organism>
<evidence type="ECO:0000313" key="4">
    <source>
        <dbReference type="EMBL" id="EKC52221.1"/>
    </source>
</evidence>
<dbReference type="InterPro" id="IPR013762">
    <property type="entry name" value="Integrase-like_cat_sf"/>
</dbReference>
<sequence length="190" mass="21851">LAEKLKINAKSDETKRARREFSESEINLLWEYSNLDSVKIVLMLIYSGVRVSELLNLKISNVNLDEQTFFVESSKTDSGVRTVPIADKVLPFWQKFISDSQCGYVLNNTNGKPLKYDNFKRNYWTPLQNDLGLDHTIHETRHTCISMLVSANVNHTIIKKIVGHKSKMDLTEKVYTHINPKELVNAINKI</sequence>